<dbReference type="PANTHER" id="PTHR44846:SF17">
    <property type="entry name" value="GNTR-FAMILY TRANSCRIPTIONAL REGULATOR"/>
    <property type="match status" value="1"/>
</dbReference>
<dbReference type="OrthoDB" id="7363114at2"/>
<dbReference type="PANTHER" id="PTHR44846">
    <property type="entry name" value="MANNOSYL-D-GLYCERATE TRANSPORT/METABOLISM SYSTEM REPRESSOR MNGR-RELATED"/>
    <property type="match status" value="1"/>
</dbReference>
<evidence type="ECO:0000256" key="3">
    <source>
        <dbReference type="ARBA" id="ARBA00023163"/>
    </source>
</evidence>
<evidence type="ECO:0000256" key="2">
    <source>
        <dbReference type="ARBA" id="ARBA00023125"/>
    </source>
</evidence>
<dbReference type="Gene3D" id="1.10.10.10">
    <property type="entry name" value="Winged helix-like DNA-binding domain superfamily/Winged helix DNA-binding domain"/>
    <property type="match status" value="1"/>
</dbReference>
<dbReference type="GO" id="GO:0003677">
    <property type="term" value="F:DNA binding"/>
    <property type="evidence" value="ECO:0007669"/>
    <property type="project" value="UniProtKB-KW"/>
</dbReference>
<dbReference type="InterPro" id="IPR036390">
    <property type="entry name" value="WH_DNA-bd_sf"/>
</dbReference>
<dbReference type="PROSITE" id="PS50949">
    <property type="entry name" value="HTH_GNTR"/>
    <property type="match status" value="1"/>
</dbReference>
<evidence type="ECO:0000256" key="1">
    <source>
        <dbReference type="ARBA" id="ARBA00023015"/>
    </source>
</evidence>
<evidence type="ECO:0000313" key="6">
    <source>
        <dbReference type="Proteomes" id="UP000028058"/>
    </source>
</evidence>
<dbReference type="CDD" id="cd07377">
    <property type="entry name" value="WHTH_GntR"/>
    <property type="match status" value="1"/>
</dbReference>
<gene>
    <name evidence="5" type="ORF">SFRA_030790</name>
</gene>
<keyword evidence="6" id="KW-1185">Reference proteome</keyword>
<reference evidence="5 6" key="1">
    <citation type="journal article" date="2014" name="Genome Announc.">
        <title>Draft Genome Sequence of Streptomyces fradiae ATCC 19609, a Strain Highly Sensitive to Antibiotics.</title>
        <authorList>
            <person name="Bekker O.B."/>
            <person name="Klimina K.M."/>
            <person name="Vatlin A.A."/>
            <person name="Zakharevich N.V."/>
            <person name="Kasianov A.S."/>
            <person name="Danilenko V.N."/>
        </authorList>
    </citation>
    <scope>NUCLEOTIDE SEQUENCE [LARGE SCALE GENOMIC DNA]</scope>
    <source>
        <strain evidence="5 6">ATCC 19609</strain>
    </source>
</reference>
<keyword evidence="3" id="KW-0804">Transcription</keyword>
<sequence>MLSPSWNINKTTCRQLPHIDTKLYGGLVKAESPATAAKKRSHLQIADELRQQIHSGALAPGERMPTQAELADRFDVPRGTIRQALRILQDEALLTNTGKGSPARVADPRSARDVPEGLERGVVALAPRVAAAFTAPRVRIDALCLTAETLTLAVAESIHLVHAGTARPERIELRLLMPGRNINLAFPAATEGTDDDRVHQRWLRQRNAQGMALTTFLGSLRKPPYSVDVSVRFRALPFTPSVKLYLLNGEEALFGYYLVRRREAEIENEAVELIDTLGMQSMLFPFLTGAENRRNRVFVEQSQLWFDSLWETVSSELELGAGFSDI</sequence>
<dbReference type="Proteomes" id="UP000028058">
    <property type="component" value="Unassembled WGS sequence"/>
</dbReference>
<keyword evidence="2" id="KW-0238">DNA-binding</keyword>
<dbReference type="EMBL" id="JNAD02000021">
    <property type="protein sequence ID" value="RKM90852.1"/>
    <property type="molecule type" value="Genomic_DNA"/>
</dbReference>
<evidence type="ECO:0000259" key="4">
    <source>
        <dbReference type="PROSITE" id="PS50949"/>
    </source>
</evidence>
<proteinExistence type="predicted"/>
<protein>
    <submittedName>
        <fullName evidence="5">GntR family transcriptional regulator</fullName>
    </submittedName>
</protein>
<comment type="caution">
    <text evidence="5">The sequence shown here is derived from an EMBL/GenBank/DDBJ whole genome shotgun (WGS) entry which is preliminary data.</text>
</comment>
<evidence type="ECO:0000313" key="5">
    <source>
        <dbReference type="EMBL" id="RKM90852.1"/>
    </source>
</evidence>
<organism evidence="5 6">
    <name type="scientific">Streptomyces xinghaiensis</name>
    <dbReference type="NCBI Taxonomy" id="1038928"/>
    <lineage>
        <taxon>Bacteria</taxon>
        <taxon>Bacillati</taxon>
        <taxon>Actinomycetota</taxon>
        <taxon>Actinomycetes</taxon>
        <taxon>Kitasatosporales</taxon>
        <taxon>Streptomycetaceae</taxon>
        <taxon>Streptomyces</taxon>
    </lineage>
</organism>
<dbReference type="AlphaFoldDB" id="A0A3R7EJ91"/>
<dbReference type="PRINTS" id="PR00035">
    <property type="entry name" value="HTHGNTR"/>
</dbReference>
<feature type="domain" description="HTH gntR-type" evidence="4">
    <location>
        <begin position="39"/>
        <end position="108"/>
    </location>
</feature>
<dbReference type="InterPro" id="IPR050679">
    <property type="entry name" value="Bact_HTH_transcr_reg"/>
</dbReference>
<accession>A0A3R7EJ91</accession>
<dbReference type="GO" id="GO:0003700">
    <property type="term" value="F:DNA-binding transcription factor activity"/>
    <property type="evidence" value="ECO:0007669"/>
    <property type="project" value="InterPro"/>
</dbReference>
<dbReference type="Pfam" id="PF00392">
    <property type="entry name" value="GntR"/>
    <property type="match status" value="1"/>
</dbReference>
<dbReference type="InterPro" id="IPR036388">
    <property type="entry name" value="WH-like_DNA-bd_sf"/>
</dbReference>
<name>A0A3R7EJ91_9ACTN</name>
<keyword evidence="1" id="KW-0805">Transcription regulation</keyword>
<dbReference type="SMART" id="SM00345">
    <property type="entry name" value="HTH_GNTR"/>
    <property type="match status" value="1"/>
</dbReference>
<dbReference type="SUPFAM" id="SSF46785">
    <property type="entry name" value="Winged helix' DNA-binding domain"/>
    <property type="match status" value="1"/>
</dbReference>
<dbReference type="GO" id="GO:0045892">
    <property type="term" value="P:negative regulation of DNA-templated transcription"/>
    <property type="evidence" value="ECO:0007669"/>
    <property type="project" value="TreeGrafter"/>
</dbReference>
<dbReference type="InterPro" id="IPR000524">
    <property type="entry name" value="Tscrpt_reg_HTH_GntR"/>
</dbReference>